<sequence>RHVSCKLQRGGPCHPLFIQVGSLWTKPSVLLQLTVYLGKRDFVDHVDLVEAVDGVVLIDPEYLKERKVSIA</sequence>
<dbReference type="SUPFAM" id="SSF81296">
    <property type="entry name" value="E set domains"/>
    <property type="match status" value="1"/>
</dbReference>
<name>A0A3P8TXV9_AMPPE</name>
<accession>A0A3P8TXV9</accession>
<organism evidence="2 3">
    <name type="scientific">Amphiprion percula</name>
    <name type="common">Orange clownfish</name>
    <name type="synonym">Lutjanus percula</name>
    <dbReference type="NCBI Taxonomy" id="161767"/>
    <lineage>
        <taxon>Eukaryota</taxon>
        <taxon>Metazoa</taxon>
        <taxon>Chordata</taxon>
        <taxon>Craniata</taxon>
        <taxon>Vertebrata</taxon>
        <taxon>Euteleostomi</taxon>
        <taxon>Actinopterygii</taxon>
        <taxon>Neopterygii</taxon>
        <taxon>Teleostei</taxon>
        <taxon>Neoteleostei</taxon>
        <taxon>Acanthomorphata</taxon>
        <taxon>Ovalentaria</taxon>
        <taxon>Pomacentridae</taxon>
        <taxon>Amphiprion</taxon>
    </lineage>
</organism>
<dbReference type="PANTHER" id="PTHR11792:SF22">
    <property type="entry name" value="BETA-ARRESTIN-1"/>
    <property type="match status" value="1"/>
</dbReference>
<evidence type="ECO:0000313" key="3">
    <source>
        <dbReference type="Proteomes" id="UP000265080"/>
    </source>
</evidence>
<dbReference type="GO" id="GO:0007399">
    <property type="term" value="P:nervous system development"/>
    <property type="evidence" value="ECO:0007669"/>
    <property type="project" value="UniProtKB-ARBA"/>
</dbReference>
<dbReference type="Proteomes" id="UP000265080">
    <property type="component" value="Chromosome 9"/>
</dbReference>
<dbReference type="Gene3D" id="2.60.40.840">
    <property type="match status" value="1"/>
</dbReference>
<protein>
    <submittedName>
        <fullName evidence="2">Arrestin, beta 1</fullName>
    </submittedName>
</protein>
<dbReference type="GO" id="GO:0005737">
    <property type="term" value="C:cytoplasm"/>
    <property type="evidence" value="ECO:0007669"/>
    <property type="project" value="TreeGrafter"/>
</dbReference>
<dbReference type="GO" id="GO:0001664">
    <property type="term" value="F:G protein-coupled receptor binding"/>
    <property type="evidence" value="ECO:0007669"/>
    <property type="project" value="TreeGrafter"/>
</dbReference>
<dbReference type="InterPro" id="IPR014756">
    <property type="entry name" value="Ig_E-set"/>
</dbReference>
<keyword evidence="3" id="KW-1185">Reference proteome</keyword>
<reference evidence="2 3" key="1">
    <citation type="submission" date="2018-03" db="EMBL/GenBank/DDBJ databases">
        <title>Finding Nemo's genes: A chromosome-scale reference assembly of the genome of the orange clownfish Amphiprion percula.</title>
        <authorList>
            <person name="Lehmann R."/>
        </authorList>
    </citation>
    <scope>NUCLEOTIDE SEQUENCE</scope>
</reference>
<evidence type="ECO:0000313" key="2">
    <source>
        <dbReference type="Ensembl" id="ENSAPEP00000031065.1"/>
    </source>
</evidence>
<dbReference type="AlphaFoldDB" id="A0A3P8TXV9"/>
<reference evidence="2" key="2">
    <citation type="submission" date="2025-08" db="UniProtKB">
        <authorList>
            <consortium name="Ensembl"/>
        </authorList>
    </citation>
    <scope>IDENTIFICATION</scope>
</reference>
<dbReference type="Ensembl" id="ENSAPET00000031890.1">
    <property type="protein sequence ID" value="ENSAPEP00000031065.1"/>
    <property type="gene ID" value="ENSAPEG00000021946.1"/>
</dbReference>
<dbReference type="GO" id="GO:0007165">
    <property type="term" value="P:signal transduction"/>
    <property type="evidence" value="ECO:0007669"/>
    <property type="project" value="InterPro"/>
</dbReference>
<dbReference type="InterPro" id="IPR000698">
    <property type="entry name" value="Arrestin"/>
</dbReference>
<dbReference type="PANTHER" id="PTHR11792">
    <property type="entry name" value="ARRESTIN"/>
    <property type="match status" value="1"/>
</dbReference>
<reference evidence="2" key="3">
    <citation type="submission" date="2025-09" db="UniProtKB">
        <authorList>
            <consortium name="Ensembl"/>
        </authorList>
    </citation>
    <scope>IDENTIFICATION</scope>
</reference>
<dbReference type="GO" id="GO:0002031">
    <property type="term" value="P:G protein-coupled receptor internalization"/>
    <property type="evidence" value="ECO:0007669"/>
    <property type="project" value="TreeGrafter"/>
</dbReference>
<proteinExistence type="inferred from homology"/>
<evidence type="ECO:0000256" key="1">
    <source>
        <dbReference type="ARBA" id="ARBA00005298"/>
    </source>
</evidence>
<comment type="similarity">
    <text evidence="1">Belongs to the arrestin family.</text>
</comment>
<dbReference type="InterPro" id="IPR014753">
    <property type="entry name" value="Arrestin_N"/>
</dbReference>
<dbReference type="GeneTree" id="ENSGT00950000182887"/>